<proteinExistence type="predicted"/>
<reference evidence="9 10" key="1">
    <citation type="submission" date="2019-07" db="EMBL/GenBank/DDBJ databases">
        <title>Finished genome of Venturia effusa.</title>
        <authorList>
            <person name="Young C.A."/>
            <person name="Cox M.P."/>
            <person name="Ganley A.R.D."/>
            <person name="David W.J."/>
        </authorList>
    </citation>
    <scope>NUCLEOTIDE SEQUENCE [LARGE SCALE GENOMIC DNA]</scope>
    <source>
        <strain evidence="10">albino</strain>
    </source>
</reference>
<feature type="compositionally biased region" description="Basic and acidic residues" evidence="7">
    <location>
        <begin position="48"/>
        <end position="58"/>
    </location>
</feature>
<protein>
    <recommendedName>
        <fullName evidence="8">Xylanolytic transcriptional activator regulatory domain-containing protein</fullName>
    </recommendedName>
</protein>
<keyword evidence="3" id="KW-0805">Transcription regulation</keyword>
<dbReference type="GO" id="GO:0008270">
    <property type="term" value="F:zinc ion binding"/>
    <property type="evidence" value="ECO:0007669"/>
    <property type="project" value="InterPro"/>
</dbReference>
<dbReference type="STRING" id="50376.A0A517LR55"/>
<feature type="region of interest" description="Disordered" evidence="7">
    <location>
        <begin position="1"/>
        <end position="58"/>
    </location>
</feature>
<feature type="compositionally biased region" description="Basic and acidic residues" evidence="7">
    <location>
        <begin position="529"/>
        <end position="538"/>
    </location>
</feature>
<dbReference type="EMBL" id="CP042203">
    <property type="protein sequence ID" value="QDS78124.1"/>
    <property type="molecule type" value="Genomic_DNA"/>
</dbReference>
<dbReference type="InterPro" id="IPR051615">
    <property type="entry name" value="Transcr_Regulatory_Elem"/>
</dbReference>
<keyword evidence="2" id="KW-0862">Zinc</keyword>
<evidence type="ECO:0000256" key="3">
    <source>
        <dbReference type="ARBA" id="ARBA00023015"/>
    </source>
</evidence>
<dbReference type="AlphaFoldDB" id="A0A517LR55"/>
<accession>A0A517LR55</accession>
<evidence type="ECO:0000256" key="4">
    <source>
        <dbReference type="ARBA" id="ARBA00023125"/>
    </source>
</evidence>
<evidence type="ECO:0000313" key="10">
    <source>
        <dbReference type="Proteomes" id="UP000316270"/>
    </source>
</evidence>
<evidence type="ECO:0000256" key="1">
    <source>
        <dbReference type="ARBA" id="ARBA00022723"/>
    </source>
</evidence>
<evidence type="ECO:0000256" key="2">
    <source>
        <dbReference type="ARBA" id="ARBA00022833"/>
    </source>
</evidence>
<dbReference type="InterPro" id="IPR007219">
    <property type="entry name" value="XnlR_reg_dom"/>
</dbReference>
<keyword evidence="1" id="KW-0479">Metal-binding</keyword>
<evidence type="ECO:0000256" key="5">
    <source>
        <dbReference type="ARBA" id="ARBA00023163"/>
    </source>
</evidence>
<keyword evidence="4" id="KW-0238">DNA-binding</keyword>
<dbReference type="PANTHER" id="PTHR31313">
    <property type="entry name" value="TY1 ENHANCER ACTIVATOR"/>
    <property type="match status" value="1"/>
</dbReference>
<sequence length="611" mass="68625">MQYRRIYAPKEFPGGSGLASKTILDDVQESGPDSTSEDASLSPFARGRPGDDQHPPDAVDIRSQTAMEDLASLMLTMDIEDRGEPSFMIPSAKMRSSEHVDSTITHEGLQSRNVATGLKGSPSSDPQMVTRTQLIEDFKNNFNIFHQFLERDDPIYATVDEPKQGGIDLQFRNHALYAVATHFSKVPNMLYCGSQYADYAESIVLRCMREKPNDLVTEGLTLLAWRELMLGNDSMAYNYIAMTTGLILHLGLHVSAHSRTAGAADLATNSGLRRRVRSFWSYFTVDRLITASLGMNCTMHWQRVKCPPFLTILERNPTLDELAHDQFCQLWHLWDSCMDQVYAFGWSELSSDERNRLVTRSHDALEDFYRRVDDRFKLRHIGESVSASNIWFNLAYHAAVLLIHRPFLNEPAGSFTLNFAMRCATSAAASISNIVRLYSKCAEFCIVAPQVIDYLMSAAAVHLLNATSGRTALGRQSANGLKSCMNALLDMQPKWNSRVKLSIRRIQELAHKWEVVWALPLQASQPLEEQQRPDKQPDGSEAEPQFNPILGVVSHETANFAEDTSADSAAVGINAWSLNQYESALANIPTDFQENWNFDFLFDQNGHLVNL</sequence>
<keyword evidence="10" id="KW-1185">Reference proteome</keyword>
<dbReference type="Proteomes" id="UP000316270">
    <property type="component" value="Chromosome 19"/>
</dbReference>
<gene>
    <name evidence="9" type="ORF">FKW77_004382</name>
</gene>
<dbReference type="CDD" id="cd12148">
    <property type="entry name" value="fungal_TF_MHR"/>
    <property type="match status" value="1"/>
</dbReference>
<dbReference type="Pfam" id="PF04082">
    <property type="entry name" value="Fungal_trans"/>
    <property type="match status" value="1"/>
</dbReference>
<keyword evidence="6" id="KW-0539">Nucleus</keyword>
<evidence type="ECO:0000256" key="7">
    <source>
        <dbReference type="SAM" id="MobiDB-lite"/>
    </source>
</evidence>
<feature type="domain" description="Xylanolytic transcriptional activator regulatory" evidence="8">
    <location>
        <begin position="175"/>
        <end position="312"/>
    </location>
</feature>
<dbReference type="PANTHER" id="PTHR31313:SF81">
    <property type="entry name" value="TY1 ENHANCER ACTIVATOR"/>
    <property type="match status" value="1"/>
</dbReference>
<feature type="region of interest" description="Disordered" evidence="7">
    <location>
        <begin position="526"/>
        <end position="545"/>
    </location>
</feature>
<organism evidence="9 10">
    <name type="scientific">Venturia effusa</name>
    <dbReference type="NCBI Taxonomy" id="50376"/>
    <lineage>
        <taxon>Eukaryota</taxon>
        <taxon>Fungi</taxon>
        <taxon>Dikarya</taxon>
        <taxon>Ascomycota</taxon>
        <taxon>Pezizomycotina</taxon>
        <taxon>Dothideomycetes</taxon>
        <taxon>Pleosporomycetidae</taxon>
        <taxon>Venturiales</taxon>
        <taxon>Venturiaceae</taxon>
        <taxon>Venturia</taxon>
    </lineage>
</organism>
<keyword evidence="5" id="KW-0804">Transcription</keyword>
<evidence type="ECO:0000256" key="6">
    <source>
        <dbReference type="ARBA" id="ARBA00023242"/>
    </source>
</evidence>
<name>A0A517LR55_9PEZI</name>
<dbReference type="OrthoDB" id="10249920at2759"/>
<dbReference type="GO" id="GO:0003677">
    <property type="term" value="F:DNA binding"/>
    <property type="evidence" value="ECO:0007669"/>
    <property type="project" value="UniProtKB-KW"/>
</dbReference>
<evidence type="ECO:0000259" key="8">
    <source>
        <dbReference type="Pfam" id="PF04082"/>
    </source>
</evidence>
<evidence type="ECO:0000313" key="9">
    <source>
        <dbReference type="EMBL" id="QDS78124.1"/>
    </source>
</evidence>
<dbReference type="GO" id="GO:0006351">
    <property type="term" value="P:DNA-templated transcription"/>
    <property type="evidence" value="ECO:0007669"/>
    <property type="project" value="InterPro"/>
</dbReference>